<feature type="compositionally biased region" description="Low complexity" evidence="1">
    <location>
        <begin position="167"/>
        <end position="177"/>
    </location>
</feature>
<feature type="region of interest" description="Disordered" evidence="1">
    <location>
        <begin position="274"/>
        <end position="297"/>
    </location>
</feature>
<feature type="region of interest" description="Disordered" evidence="1">
    <location>
        <begin position="309"/>
        <end position="401"/>
    </location>
</feature>
<feature type="compositionally biased region" description="Basic and acidic residues" evidence="1">
    <location>
        <begin position="593"/>
        <end position="609"/>
    </location>
</feature>
<sequence length="837" mass="94198">MLDLFTHIFFIGGGSVAPECYYINIRTGTHYFPKGAAHPLGIDNASRFKCGLNRIDEKQAESLQTSDFNKKQVHYHRRTESCDMTSSFKKIGDANGFSTTSKESLNANCLSPLPHSRSNTPSYYRSIESPSPRQRCRIRTNPWLSENTTISTVFNSSTCSKADMETSSTSSGIKSNSDINLNEHARDVGKLDTLSDSDTTSSTEKHVSRKLAISNKVNNNNNNSKDVSNRSDTRVSSQRSGLSNRSQQESDDDATLNEMIGKFDESYVYEKETDILSDSDSTNCATDFDTGQDAGDECDTDDLLEMEYIDKGSMPEVSVDKNKNKGSCTYHPIPNQTQSQSKLTEKRSIKLQKFRAEKGESVDGSKRKKKYIRTRKKQQSSNSHTSNASSINSSPRFNMRGCRSVGGTPVCLRRNQVRDLKPNNPINMSPLSNRSNSLTFTEVYSIHSRMLALSDSEKALLKADLEADFKYKQLIHEAETILVSMKTNALKEGIISSPRRINNLPTNKRLEMLKHEEVELKRELSKTQNPKTEDGLTPNEGVIVNKRLEILKHEVVSTVAATSVPSSPNKVSRACPLKTHVTNFINQNIDPNELSRKKVPPDPPPRRSTLENSSRSMSPHNKNIALRSPNLSEHRSRLRSQSLQPQIESDSESEDVSRCSQRMSRLCKENSTGKYSNVTSVIQQEKNRIVTRANTVAEEHPENNPNSPIITFRSVDIGYSIPDVFYCPQSEPLKRKVYTGSSTYDKIQKKLDEDQESSPRRQILQKISMMRQEKQKRASRLMSSSSGDRLSNSSEFDTSIDFTQNKRKQLIMNTIEDIKRSLLDQSIELNGLHDSDT</sequence>
<proteinExistence type="predicted"/>
<dbReference type="AlphaFoldDB" id="A0A336LIX3"/>
<dbReference type="EMBL" id="UFQS01002272">
    <property type="protein sequence ID" value="SSX13632.1"/>
    <property type="molecule type" value="Genomic_DNA"/>
</dbReference>
<accession>A0A336LIX3</accession>
<gene>
    <name evidence="2" type="primary">CSON005899</name>
</gene>
<evidence type="ECO:0000313" key="3">
    <source>
        <dbReference type="EMBL" id="SSX33058.1"/>
    </source>
</evidence>
<evidence type="ECO:0000313" key="2">
    <source>
        <dbReference type="EMBL" id="SSX13632.1"/>
    </source>
</evidence>
<feature type="compositionally biased region" description="Low complexity" evidence="1">
    <location>
        <begin position="380"/>
        <end position="394"/>
    </location>
</feature>
<feature type="compositionally biased region" description="Basic residues" evidence="1">
    <location>
        <begin position="366"/>
        <end position="378"/>
    </location>
</feature>
<feature type="compositionally biased region" description="Low complexity" evidence="1">
    <location>
        <begin position="780"/>
        <end position="794"/>
    </location>
</feature>
<feature type="region of interest" description="Disordered" evidence="1">
    <location>
        <begin position="159"/>
        <end position="255"/>
    </location>
</feature>
<reference evidence="2" key="1">
    <citation type="submission" date="2018-04" db="EMBL/GenBank/DDBJ databases">
        <authorList>
            <person name="Go L.Y."/>
            <person name="Mitchell J.A."/>
        </authorList>
    </citation>
    <scope>NUCLEOTIDE SEQUENCE</scope>
    <source>
        <tissue evidence="2">Whole organism</tissue>
    </source>
</reference>
<dbReference type="VEuPathDB" id="VectorBase:CSON005899"/>
<feature type="region of interest" description="Disordered" evidence="1">
    <location>
        <begin position="586"/>
        <end position="659"/>
    </location>
</feature>
<feature type="compositionally biased region" description="Polar residues" evidence="1">
    <location>
        <begin position="639"/>
        <end position="648"/>
    </location>
</feature>
<feature type="compositionally biased region" description="Polar residues" evidence="1">
    <location>
        <begin position="276"/>
        <end position="285"/>
    </location>
</feature>
<evidence type="ECO:0000256" key="1">
    <source>
        <dbReference type="SAM" id="MobiDB-lite"/>
    </source>
</evidence>
<feature type="compositionally biased region" description="Low complexity" evidence="1">
    <location>
        <begin position="214"/>
        <end position="226"/>
    </location>
</feature>
<reference evidence="3" key="2">
    <citation type="submission" date="2018-07" db="EMBL/GenBank/DDBJ databases">
        <authorList>
            <person name="Quirk P.G."/>
            <person name="Krulwich T.A."/>
        </authorList>
    </citation>
    <scope>NUCLEOTIDE SEQUENCE</scope>
</reference>
<name>A0A336LIX3_CULSO</name>
<dbReference type="EMBL" id="UFQT01002272">
    <property type="protein sequence ID" value="SSX33058.1"/>
    <property type="molecule type" value="Genomic_DNA"/>
</dbReference>
<feature type="compositionally biased region" description="Basic and acidic residues" evidence="1">
    <location>
        <begin position="181"/>
        <end position="190"/>
    </location>
</feature>
<feature type="region of interest" description="Disordered" evidence="1">
    <location>
        <begin position="775"/>
        <end position="795"/>
    </location>
</feature>
<feature type="compositionally biased region" description="Low complexity" evidence="1">
    <location>
        <begin position="191"/>
        <end position="202"/>
    </location>
</feature>
<feature type="compositionally biased region" description="Basic and acidic residues" evidence="1">
    <location>
        <begin position="343"/>
        <end position="365"/>
    </location>
</feature>
<protein>
    <submittedName>
        <fullName evidence="2">CSON005899 protein</fullName>
    </submittedName>
</protein>
<organism evidence="2">
    <name type="scientific">Culicoides sonorensis</name>
    <name type="common">Biting midge</name>
    <dbReference type="NCBI Taxonomy" id="179676"/>
    <lineage>
        <taxon>Eukaryota</taxon>
        <taxon>Metazoa</taxon>
        <taxon>Ecdysozoa</taxon>
        <taxon>Arthropoda</taxon>
        <taxon>Hexapoda</taxon>
        <taxon>Insecta</taxon>
        <taxon>Pterygota</taxon>
        <taxon>Neoptera</taxon>
        <taxon>Endopterygota</taxon>
        <taxon>Diptera</taxon>
        <taxon>Nematocera</taxon>
        <taxon>Chironomoidea</taxon>
        <taxon>Ceratopogonidae</taxon>
        <taxon>Ceratopogoninae</taxon>
        <taxon>Culicoides</taxon>
        <taxon>Monoculicoides</taxon>
    </lineage>
</organism>
<feature type="compositionally biased region" description="Polar residues" evidence="1">
    <location>
        <begin position="610"/>
        <end position="621"/>
    </location>
</feature>
<feature type="compositionally biased region" description="Polar residues" evidence="1">
    <location>
        <begin position="234"/>
        <end position="247"/>
    </location>
</feature>